<protein>
    <recommendedName>
        <fullName evidence="3">PDZ domain-containing protein</fullName>
    </recommendedName>
</protein>
<proteinExistence type="predicted"/>
<dbReference type="EMBL" id="FJOG01000006">
    <property type="protein sequence ID" value="CZR55327.1"/>
    <property type="molecule type" value="Genomic_DNA"/>
</dbReference>
<dbReference type="AlphaFoldDB" id="A0A1L7WRC9"/>
<reference evidence="1 2" key="1">
    <citation type="submission" date="2016-03" db="EMBL/GenBank/DDBJ databases">
        <authorList>
            <person name="Ploux O."/>
        </authorList>
    </citation>
    <scope>NUCLEOTIDE SEQUENCE [LARGE SCALE GENOMIC DNA]</scope>
    <source>
        <strain evidence="1 2">UAMH 11012</strain>
    </source>
</reference>
<accession>A0A1L7WRC9</accession>
<organism evidence="1 2">
    <name type="scientific">Phialocephala subalpina</name>
    <dbReference type="NCBI Taxonomy" id="576137"/>
    <lineage>
        <taxon>Eukaryota</taxon>
        <taxon>Fungi</taxon>
        <taxon>Dikarya</taxon>
        <taxon>Ascomycota</taxon>
        <taxon>Pezizomycotina</taxon>
        <taxon>Leotiomycetes</taxon>
        <taxon>Helotiales</taxon>
        <taxon>Mollisiaceae</taxon>
        <taxon>Phialocephala</taxon>
        <taxon>Phialocephala fortinii species complex</taxon>
    </lineage>
</organism>
<dbReference type="Proteomes" id="UP000184330">
    <property type="component" value="Unassembled WGS sequence"/>
</dbReference>
<keyword evidence="2" id="KW-1185">Reference proteome</keyword>
<evidence type="ECO:0008006" key="3">
    <source>
        <dbReference type="Google" id="ProtNLM"/>
    </source>
</evidence>
<sequence length="556" mass="63512">MASDSDPTIRVLIVPRLNVSNAIAGLRIVLTIESPRVEEDSVLVTSCTTVNQSFIPRQIEASDDAGPLRLETRISHSSVSWLVGRKTIGDVKLKYRTVPVPDERPKIVSKATSLYLDQGGLLSSGLSFLLTPPDDKNYRHIVEWDLSQTLDGTRAVWTFGEGPSRIERVGPCSILTESVYMVGPIRSNPPSPGPGSISDYYGYYWFGELPPNVAIIKDIHHDFFLKVSEFFEEPPSADNPYRSFVLNTWPSKSLWGTSFLRSHIFAYDDQISEADDYDLVRRMSYELSHLYLGPPVTMKDVDWLYEGIKNCLSIYMPFRNGFRTGHYFQATINTLCLRYYTHPLINLPLEELLKLVPTSVSAKEHLEARAWAFVVGTDLKIRRMSDLKRPIEDMGIKPLAKMRASGEPYGLEQWKELLEPLMGDEFRQRYDDFVAGRTILLIPELYGAKTHYLKQVDQELLDFGMDQKCFEYGLVIGLKSGSRAEEAGLREGDKILWSSHEWKCVDHFDVEMDIIVERDGEEMPIRYWPRAYEKAKSWQMIKKDEKQGYVPPPAQT</sequence>
<evidence type="ECO:0000313" key="1">
    <source>
        <dbReference type="EMBL" id="CZR55327.1"/>
    </source>
</evidence>
<gene>
    <name evidence="1" type="ORF">PAC_05214</name>
</gene>
<name>A0A1L7WRC9_9HELO</name>
<dbReference type="OrthoDB" id="626167at2759"/>
<evidence type="ECO:0000313" key="2">
    <source>
        <dbReference type="Proteomes" id="UP000184330"/>
    </source>
</evidence>